<accession>Q97AQ7</accession>
<protein>
    <submittedName>
        <fullName evidence="2">TVG0758278 protein</fullName>
    </submittedName>
</protein>
<dbReference type="KEGG" id="tvo:TVG0758278"/>
<evidence type="ECO:0000259" key="1">
    <source>
        <dbReference type="Pfam" id="PF10571"/>
    </source>
</evidence>
<dbReference type="EMBL" id="BA000011">
    <property type="protein sequence ID" value="BAB59894.1"/>
    <property type="molecule type" value="Genomic_DNA"/>
</dbReference>
<dbReference type="GeneID" id="1441847"/>
<dbReference type="HOGENOM" id="CLU_1307777_0_0_2"/>
<dbReference type="Proteomes" id="UP000001017">
    <property type="component" value="Chromosome"/>
</dbReference>
<dbReference type="eggNOG" id="arCOG01916">
    <property type="taxonomic scope" value="Archaea"/>
</dbReference>
<dbReference type="Pfam" id="PF10571">
    <property type="entry name" value="UPF0547"/>
    <property type="match status" value="1"/>
</dbReference>
<feature type="domain" description="UPF0547" evidence="1">
    <location>
        <begin position="193"/>
        <end position="214"/>
    </location>
</feature>
<name>Q97AQ7_THEVO</name>
<evidence type="ECO:0000313" key="2">
    <source>
        <dbReference type="EMBL" id="BAB59894.1"/>
    </source>
</evidence>
<reference evidence="2 3" key="1">
    <citation type="journal article" date="1999" name="Proc. Jpn. Acad.">
        <title>Determination of the complete genomic DNA sequence of Thermoplasma volvanium GSS1.</title>
        <authorList>
            <person name="Kawashima T."/>
            <person name="Yamamoto Y."/>
            <person name="Aramaki H."/>
            <person name="Nunoshiba T."/>
            <person name="Kawamoto T."/>
            <person name="Watanabe K."/>
            <person name="Yamazaki M."/>
            <person name="Kanehori K."/>
            <person name="Amano N."/>
            <person name="Ohya Y."/>
            <person name="Makino K."/>
            <person name="Suzuki M."/>
        </authorList>
    </citation>
    <scope>NUCLEOTIDE SEQUENCE [LARGE SCALE GENOMIC DNA]</scope>
    <source>
        <strain evidence="3">ATCC 51530 / DSM 4299 / JCM 9571 / NBRC 15438 / GSS1</strain>
    </source>
</reference>
<dbReference type="InterPro" id="IPR018886">
    <property type="entry name" value="UPF0547"/>
</dbReference>
<proteinExistence type="predicted"/>
<dbReference type="STRING" id="273116.gene:9381542"/>
<organism evidence="2 3">
    <name type="scientific">Thermoplasma volcanium (strain ATCC 51530 / DSM 4299 / JCM 9571 / NBRC 15438 / GSS1)</name>
    <dbReference type="NCBI Taxonomy" id="273116"/>
    <lineage>
        <taxon>Archaea</taxon>
        <taxon>Methanobacteriati</taxon>
        <taxon>Thermoplasmatota</taxon>
        <taxon>Thermoplasmata</taxon>
        <taxon>Thermoplasmatales</taxon>
        <taxon>Thermoplasmataceae</taxon>
        <taxon>Thermoplasma</taxon>
    </lineage>
</organism>
<dbReference type="RefSeq" id="WP_010916999.1">
    <property type="nucleotide sequence ID" value="NC_002689.2"/>
</dbReference>
<sequence>MPVYDPDEHELLQEKSSMTRGGEQYFKGTLYLTDKRLIYEEKGHRGLIHAHPSKILLDLPLYLVVNISIAVPKIKLGTKKTLSVEFTTEKGDDRATFVLKDPGKWQSEMMRWTTDAKRRHEQEEKIKSEEEKRREIELARAKAPTANIGMYINAGKKEGAENQNKNFIETTFSEINPERLEKGEETKALPKTKRCPNCGKDIPIDSVYCPYCGFKQP</sequence>
<keyword evidence="3" id="KW-1185">Reference proteome</keyword>
<gene>
    <name evidence="2" type="ORF">TVG0758278</name>
</gene>
<reference evidence="2 3" key="2">
    <citation type="journal article" date="2000" name="Proc. Natl. Acad. Sci. U.S.A.">
        <title>Archaeal adaptation to higher temperatures revealed by genomic sequence of Thermoplasma volcanium.</title>
        <authorList>
            <person name="Kawashima T."/>
            <person name="Amano N."/>
            <person name="Koike H."/>
            <person name="Makino S."/>
            <person name="Higuchi S."/>
            <person name="Kawashima-Ohya Y."/>
            <person name="Watanabe K."/>
            <person name="Yamazaki M."/>
            <person name="Kanehori K."/>
            <person name="Kawamoto T."/>
            <person name="Nunoshiba T."/>
            <person name="Yamamoto Y."/>
            <person name="Aramaki H."/>
            <person name="Makino K."/>
            <person name="Suzuki M."/>
        </authorList>
    </citation>
    <scope>NUCLEOTIDE SEQUENCE [LARGE SCALE GENOMIC DNA]</scope>
    <source>
        <strain evidence="3">ATCC 51530 / DSM 4299 / JCM 9571 / NBRC 15438 / GSS1</strain>
    </source>
</reference>
<dbReference type="OrthoDB" id="11143at2157"/>
<dbReference type="PaxDb" id="273116-14324968"/>
<evidence type="ECO:0000313" key="3">
    <source>
        <dbReference type="Proteomes" id="UP000001017"/>
    </source>
</evidence>
<dbReference type="AlphaFoldDB" id="Q97AQ7"/>